<evidence type="ECO:0000256" key="11">
    <source>
        <dbReference type="ARBA" id="ARBA00078770"/>
    </source>
</evidence>
<feature type="region of interest" description="Disordered" evidence="13">
    <location>
        <begin position="2000"/>
        <end position="2024"/>
    </location>
</feature>
<dbReference type="InterPro" id="IPR009060">
    <property type="entry name" value="UBA-like_sf"/>
</dbReference>
<evidence type="ECO:0000256" key="6">
    <source>
        <dbReference type="ARBA" id="ARBA00022786"/>
    </source>
</evidence>
<reference evidence="17" key="1">
    <citation type="submission" date="2025-08" db="UniProtKB">
        <authorList>
            <consortium name="RefSeq"/>
        </authorList>
    </citation>
    <scope>IDENTIFICATION</scope>
</reference>
<dbReference type="InterPro" id="IPR056850">
    <property type="entry name" value="ARM_UBP34_24_USP9X_Y"/>
</dbReference>
<dbReference type="STRING" id="127582.A0A2Y9QHE0"/>
<dbReference type="Gene3D" id="3.10.20.90">
    <property type="entry name" value="Phosphatidylinositol 3-kinase Catalytic Subunit, Chain A, domain 1"/>
    <property type="match status" value="1"/>
</dbReference>
<comment type="similarity">
    <text evidence="2">Belongs to the peptidase C19 family.</text>
</comment>
<dbReference type="Pfam" id="PF25010">
    <property type="entry name" value="ARM_UBP24_USP9X-Y"/>
    <property type="match status" value="1"/>
</dbReference>
<feature type="domain" description="UBA" evidence="14">
    <location>
        <begin position="3"/>
        <end position="44"/>
    </location>
</feature>
<dbReference type="InterPro" id="IPR018200">
    <property type="entry name" value="USP_CS"/>
</dbReference>
<feature type="compositionally biased region" description="Low complexity" evidence="13">
    <location>
        <begin position="1033"/>
        <end position="1053"/>
    </location>
</feature>
<dbReference type="InterPro" id="IPR047061">
    <property type="entry name" value="UBP24_Ubl"/>
</dbReference>
<sequence>MESEEEQHMTTLLCMGFSDPATIRKALRLAKNDINEAVALLTNERPGLDYGGYEPMDSGGGPSPGPGGGPRGDGGGDGGSGPSRGGSIGGGGGFDPPPAYHEVVDAEKNDENGNCSGEGIEFPTTNLYELESRVLTDQWSIPYKREESLGKCLLASTYLARLGLCESDENCKRFMDRCMPEAFKKLLTSSAVHKWGTEIHEGIYNMLMLLIELVAERIKQDPIPIGLLGVLTMAFNPDNEYHFKNRMKLSQRNWAEVFGEGNMFAISPVSTFQKEPHGWVVDLVNKFGELGGFAAIQAKLHSEDVELGAVSALLQPLGVCAEYLNSSVVQPMLDPVILTTIQDVRSVEEKDLKDKRLVSIPELLSAIKLLCMRFQPDLVTVVDDLRLDILLRMLKSPHFSAKMNSLKEVTKLIEDSTLSKSVKNAIDTDRLLDWLVENSVLSIALEGNIDQAQYCDRIKGIIELLGSKLSLDELTKIWKIQSGQSSTVIENIHTIIAAAAVKFNSDQLNHLFVLIQKSWEIESDRVRQKLLSLIGRIGREARFETTSGKVLDVLWELAHLPTLPSSLIQQALEEHLTILSDAYAVKETIKKSYIVKCIEDIKRPGEWSSLDKNKKDGFKSSQLNNPQFVWVVPALRQLHEITRSFIKQTYQKQDKSIIQDLKKNFEIVKLVTGSLIACHRLAAAVAGPGGLTGSTLVDGRYTYREYLEAHLKFLAFFLQEATLYLGWNRAKEMWECLVTGQDVCELDREMCFEWFTKGQHDLESDVQQQLFKEKILKLESYEITMNGFNLFKTFFENVNLCDHRLKRQGAQLYVEKLELIGMDFIWKIAMESPDEEIANEAIQLIINYSYINLNPRLKKDSVSLHKKFIADCYTRLEAASSALGGPTLTHAVTRATKMLTATAMPTVATSVQSPYRSTKLVIIERLLLLAERYVITIEDFYSVPRTILPHGASFHGHLLTLNVTYESTKDTFTVEAHSNETIGSVRWKIAKQLCSPVDNIQIFTNDSLLTVNKDQKLLHQLGFSDEQVLTVKTSGSGTPSGSSADSSTSSSSSSSGVFSSSYAMEQEKSLPGVVMALVCNVFDMLYQLANLEEPRITLRVRKLLLLIPTDPAIQEALDQLDSLGRKKTLLSESSSQSSKSPSLSSKQQHQPSASSILESLFRSFAPGMSTFRVLYNLEVLSSKLMPTADDDMARSCAKSFCENFLKAGGLSLVVNVMQRDSIPSEVDYETRQGVYSICLQLARFLLVGQTMPTLLDEDLTKDGIEALSSRPFRNVSRQTSRQMSLCGTPEKSSYRQLSVSDRSSIRVEEIIPAARVAIQTMEVSDFTSTVACFMRLSWAAAAGRLDLVGSSQPIKESNSLFPAGIRNRLSSSGSNCSSGSEGEPVALHAGICVRQQSVSTKDSLIAGEALSLLVTCLQLRSQQLASFYNLPCVADFIIDILLGSPSAEIRRVACDQLYTLSQTDTSAHPDVQKPNQFLLGVILTAQLPLWSPTSIMRGVNQRLLSQCMEYFDLRCQLLDDLTTSEMEQLRISPATMLEDEITWLDNFEPNRTAECETSEADNILLAGHLRLIKTLLSLCGAEKEMLGSSLIKPLLDDFLFRASRIILNSHSPAGSAAISQQDFHPKCSTVNSRLAAYEVLVMLADSSPSNLQIITKELLSMHHQPDPALTKEFDVSFPDFGIFNFLGFLKHTILKLCFIFLTTKKSLTTPPVRLGMQVAWQSGPAFPITTEPMGLGMVVVRGCLPPPKQQGPTITWLLSRTPCRPPAPRHSTFLLHQPWRWTAGDSQACGQSLLSVDDDTDNPDDSVFYQVQSLFGHLMESKLQYYVPENFWKVFHPITLLDLNLLYIWSLATFLLYFTNTINQPKPIGKMGRDQIFKNTFQGIYSDQKICKDCPHRYEREEAFMALNLGVTSCQSLEISLDQFVRGEVLEGSNAYYCEKCKEKRITVKRTCIKSLPSVLVIHLMRFGFDWESGRSIKYDEQIRFPWMLNMEPYTVSGMARQDSSSEVGENGRSMDQGGGGSPRKKVALTENYELVGVIVHSGQAHAGHYYSFIKDRRGCGKGKWYKFNDTVIEEFDLNDETLEYECFGGEYRPKVYDQTNPYTDVRRRYWNAYMLFYQRVSDQNSPVLPKKSRVSVVRQEAEDLSLSAPSSPEISPQSSPRPHRPNNDRLSILTKLVKKGEKKGLFVEKMPARIYQMVRDENLKFMKNRDVYSSDYFSFVLSLASLNATKLKHPYYPCMAKVSLQLAIQFLFQTYLRTKKKLRVDTEEWIATIEALLSKSFDACQWLVEYFISSEGRELIKIFLLECSVREVRVAVATILEKTLDSALLYQDELKSLHQLLEVLLALLDKDVPENCKNCAQYFFLFNTFVQKQGIRAGDLLLRHSALRHMISFLLGANRQNNQIRRWSSAQAREFGNLHNTVALLVLHSDVSSQRNVAPGIFKQRTPISIAPSSPLLHLHEEVEALLFLSEGKPYLLEVMFALRELTGSLLALIEMVVYCCFCNEHFSFTMLHFIKNQLETAPPHELKNTFQLLHEILVIEDPIQVERVKFVFETENGLLALMHHSNHVDSSRCYQCVKFLVTLAQKCPAAKEYFKENSHHWSWAVQWLQKKMSEHYWTPQSNVSNETSTGKTFQRTISAQDTLAYATALLNEKEQSGSSNGSESSPANENGERHLQQGSESPMMIGELRSDLDDVDP</sequence>
<dbReference type="PROSITE" id="PS50030">
    <property type="entry name" value="UBA"/>
    <property type="match status" value="1"/>
</dbReference>
<dbReference type="InterPro" id="IPR038765">
    <property type="entry name" value="Papain-like_cys_pep_sf"/>
</dbReference>
<keyword evidence="6" id="KW-0833">Ubl conjugation pathway</keyword>
<evidence type="ECO:0000256" key="4">
    <source>
        <dbReference type="ARBA" id="ARBA00022553"/>
    </source>
</evidence>
<feature type="region of interest" description="Disordered" evidence="13">
    <location>
        <begin position="2142"/>
        <end position="2169"/>
    </location>
</feature>
<evidence type="ECO:0000256" key="5">
    <source>
        <dbReference type="ARBA" id="ARBA00022670"/>
    </source>
</evidence>
<dbReference type="FunCoup" id="A0A2Y9QHE0">
    <property type="interactions" value="4584"/>
</dbReference>
<dbReference type="InterPro" id="IPR055176">
    <property type="entry name" value="UBP24/USP9X/USP9Y_UBL"/>
</dbReference>
<evidence type="ECO:0000256" key="12">
    <source>
        <dbReference type="ARBA" id="ARBA00082184"/>
    </source>
</evidence>
<dbReference type="InterPro" id="IPR028889">
    <property type="entry name" value="USP"/>
</dbReference>
<dbReference type="PANTHER" id="PTHR24006">
    <property type="entry name" value="UBIQUITIN CARBOXYL-TERMINAL HYDROLASE"/>
    <property type="match status" value="1"/>
</dbReference>
<accession>A0A2Y9QHE0</accession>
<feature type="compositionally biased region" description="Low complexity" evidence="13">
    <location>
        <begin position="1130"/>
        <end position="1150"/>
    </location>
</feature>
<evidence type="ECO:0000259" key="15">
    <source>
        <dbReference type="PROSITE" id="PS50235"/>
    </source>
</evidence>
<comment type="catalytic activity">
    <reaction evidence="1">
        <text>Thiol-dependent hydrolysis of ester, thioester, amide, peptide and isopeptide bonds formed by the C-terminal Gly of ubiquitin (a 76-residue protein attached to proteins as an intracellular targeting signal).</text>
        <dbReference type="EC" id="3.4.19.12"/>
    </reaction>
</comment>
<evidence type="ECO:0000313" key="16">
    <source>
        <dbReference type="Proteomes" id="UP000248480"/>
    </source>
</evidence>
<dbReference type="GO" id="GO:0016579">
    <property type="term" value="P:protein deubiquitination"/>
    <property type="evidence" value="ECO:0007669"/>
    <property type="project" value="InterPro"/>
</dbReference>
<dbReference type="InterPro" id="IPR001394">
    <property type="entry name" value="Peptidase_C19_UCH"/>
</dbReference>
<dbReference type="PANTHER" id="PTHR24006:SF729">
    <property type="entry name" value="UBIQUITIN CARBOXYL-TERMINAL HYDROLASE 24"/>
    <property type="match status" value="1"/>
</dbReference>
<evidence type="ECO:0000256" key="7">
    <source>
        <dbReference type="ARBA" id="ARBA00022801"/>
    </source>
</evidence>
<dbReference type="FunFam" id="1.10.8.10:FF:000075">
    <property type="entry name" value="Ubiquitin carboxyl-terminal hydrolase 24"/>
    <property type="match status" value="1"/>
</dbReference>
<organism evidence="16 17">
    <name type="scientific">Trichechus manatus latirostris</name>
    <name type="common">Florida manatee</name>
    <dbReference type="NCBI Taxonomy" id="127582"/>
    <lineage>
        <taxon>Eukaryota</taxon>
        <taxon>Metazoa</taxon>
        <taxon>Chordata</taxon>
        <taxon>Craniata</taxon>
        <taxon>Vertebrata</taxon>
        <taxon>Euteleostomi</taxon>
        <taxon>Mammalia</taxon>
        <taxon>Eutheria</taxon>
        <taxon>Afrotheria</taxon>
        <taxon>Sirenia</taxon>
        <taxon>Trichechidae</taxon>
        <taxon>Trichechus</taxon>
    </lineage>
</organism>
<dbReference type="CDD" id="cd17065">
    <property type="entry name" value="Ubl_UBP24"/>
    <property type="match status" value="1"/>
</dbReference>
<proteinExistence type="inferred from homology"/>
<dbReference type="SUPFAM" id="SSF54236">
    <property type="entry name" value="Ubiquitin-like"/>
    <property type="match status" value="1"/>
</dbReference>
<dbReference type="PROSITE" id="PS50235">
    <property type="entry name" value="USP_3"/>
    <property type="match status" value="1"/>
</dbReference>
<dbReference type="InterPro" id="IPR050164">
    <property type="entry name" value="Peptidase_C19"/>
</dbReference>
<dbReference type="GO" id="GO:0005634">
    <property type="term" value="C:nucleus"/>
    <property type="evidence" value="ECO:0007669"/>
    <property type="project" value="TreeGrafter"/>
</dbReference>
<dbReference type="RefSeq" id="XP_023582800.1">
    <property type="nucleotide sequence ID" value="XM_023727032.1"/>
</dbReference>
<evidence type="ECO:0000256" key="1">
    <source>
        <dbReference type="ARBA" id="ARBA00000707"/>
    </source>
</evidence>
<evidence type="ECO:0000256" key="13">
    <source>
        <dbReference type="SAM" id="MobiDB-lite"/>
    </source>
</evidence>
<dbReference type="Pfam" id="PF00443">
    <property type="entry name" value="UCH"/>
    <property type="match status" value="1"/>
</dbReference>
<dbReference type="GO" id="GO:0006508">
    <property type="term" value="P:proteolysis"/>
    <property type="evidence" value="ECO:0007669"/>
    <property type="project" value="UniProtKB-KW"/>
</dbReference>
<keyword evidence="8" id="KW-0788">Thiol protease</keyword>
<evidence type="ECO:0000256" key="9">
    <source>
        <dbReference type="ARBA" id="ARBA00071639"/>
    </source>
</evidence>
<dbReference type="InterPro" id="IPR015940">
    <property type="entry name" value="UBA"/>
</dbReference>
<dbReference type="Gene3D" id="3.90.70.10">
    <property type="entry name" value="Cysteine proteinases"/>
    <property type="match status" value="1"/>
</dbReference>
<dbReference type="Pfam" id="PF22900">
    <property type="entry name" value="UCH_UBL1"/>
    <property type="match status" value="1"/>
</dbReference>
<dbReference type="SUPFAM" id="SSF46934">
    <property type="entry name" value="UBA-like"/>
    <property type="match status" value="1"/>
</dbReference>
<dbReference type="Proteomes" id="UP000248480">
    <property type="component" value="Unplaced"/>
</dbReference>
<protein>
    <recommendedName>
        <fullName evidence="9">Ubiquitin carboxyl-terminal hydrolase 24</fullName>
        <ecNumber evidence="3">3.4.19.12</ecNumber>
    </recommendedName>
    <alternativeName>
        <fullName evidence="12">Deubiquitinating enzyme 24</fullName>
    </alternativeName>
    <alternativeName>
        <fullName evidence="10">Ubiquitin thioesterase 24</fullName>
    </alternativeName>
    <alternativeName>
        <fullName evidence="11">Ubiquitin-specific-processing protease 24</fullName>
    </alternativeName>
</protein>
<evidence type="ECO:0000256" key="3">
    <source>
        <dbReference type="ARBA" id="ARBA00012759"/>
    </source>
</evidence>
<dbReference type="SUPFAM" id="SSF54001">
    <property type="entry name" value="Cysteine proteinases"/>
    <property type="match status" value="1"/>
</dbReference>
<dbReference type="PROSITE" id="PS00973">
    <property type="entry name" value="USP_2"/>
    <property type="match status" value="1"/>
</dbReference>
<dbReference type="InterPro" id="IPR029071">
    <property type="entry name" value="Ubiquitin-like_domsf"/>
</dbReference>
<dbReference type="GeneID" id="101344200"/>
<dbReference type="KEGG" id="tmu:101344200"/>
<feature type="compositionally biased region" description="Gly residues" evidence="13">
    <location>
        <begin position="58"/>
        <end position="94"/>
    </location>
</feature>
<evidence type="ECO:0000259" key="14">
    <source>
        <dbReference type="PROSITE" id="PS50030"/>
    </source>
</evidence>
<feature type="compositionally biased region" description="Low complexity" evidence="13">
    <location>
        <begin position="2148"/>
        <end position="2161"/>
    </location>
</feature>
<dbReference type="FunFam" id="3.90.70.10:FF:000022">
    <property type="entry name" value="Ubiquitin carboxyl-terminal hydrolase 24"/>
    <property type="match status" value="1"/>
</dbReference>
<feature type="region of interest" description="Disordered" evidence="13">
    <location>
        <begin position="1032"/>
        <end position="1053"/>
    </location>
</feature>
<keyword evidence="5" id="KW-0645">Protease</keyword>
<dbReference type="GO" id="GO:0005829">
    <property type="term" value="C:cytosol"/>
    <property type="evidence" value="ECO:0007669"/>
    <property type="project" value="TreeGrafter"/>
</dbReference>
<dbReference type="InterPro" id="IPR033382">
    <property type="entry name" value="USP24_UBA"/>
</dbReference>
<keyword evidence="16" id="KW-1185">Reference proteome</keyword>
<keyword evidence="7 17" id="KW-0378">Hydrolase</keyword>
<evidence type="ECO:0000256" key="10">
    <source>
        <dbReference type="ARBA" id="ARBA00075166"/>
    </source>
</evidence>
<dbReference type="Gene3D" id="1.10.8.10">
    <property type="entry name" value="DNA helicase RuvA subunit, C-terminal domain"/>
    <property type="match status" value="1"/>
</dbReference>
<gene>
    <name evidence="17" type="primary">USP24</name>
</gene>
<feature type="region of interest" description="Disordered" evidence="13">
    <location>
        <begin position="45"/>
        <end position="101"/>
    </location>
</feature>
<feature type="domain" description="USP" evidence="15">
    <location>
        <begin position="1733"/>
        <end position="2121"/>
    </location>
</feature>
<feature type="region of interest" description="Disordered" evidence="13">
    <location>
        <begin position="1128"/>
        <end position="1150"/>
    </location>
</feature>
<dbReference type="CDD" id="cd14286">
    <property type="entry name" value="UBA_UBP24"/>
    <property type="match status" value="1"/>
</dbReference>
<dbReference type="EC" id="3.4.19.12" evidence="3"/>
<name>A0A2Y9QHE0_TRIMA</name>
<evidence type="ECO:0000256" key="2">
    <source>
        <dbReference type="ARBA" id="ARBA00009085"/>
    </source>
</evidence>
<evidence type="ECO:0000256" key="8">
    <source>
        <dbReference type="ARBA" id="ARBA00022807"/>
    </source>
</evidence>
<dbReference type="GO" id="GO:0004843">
    <property type="term" value="F:cysteine-type deubiquitinase activity"/>
    <property type="evidence" value="ECO:0007669"/>
    <property type="project" value="UniProtKB-EC"/>
</dbReference>
<dbReference type="InParanoid" id="A0A2Y9QHE0"/>
<evidence type="ECO:0000313" key="17">
    <source>
        <dbReference type="RefSeq" id="XP_023582800.1"/>
    </source>
</evidence>
<keyword evidence="4" id="KW-0597">Phosphoprotein</keyword>
<dbReference type="CTD" id="23358"/>
<feature type="compositionally biased region" description="Low complexity" evidence="13">
    <location>
        <begin position="2658"/>
        <end position="2671"/>
    </location>
</feature>
<feature type="compositionally biased region" description="Basic and acidic residues" evidence="13">
    <location>
        <begin position="2690"/>
        <end position="2699"/>
    </location>
</feature>
<feature type="region of interest" description="Disordered" evidence="13">
    <location>
        <begin position="2654"/>
        <end position="2699"/>
    </location>
</feature>